<keyword evidence="1" id="KW-1133">Transmembrane helix</keyword>
<comment type="caution">
    <text evidence="2">The sequence shown here is derived from an EMBL/GenBank/DDBJ whole genome shotgun (WGS) entry which is preliminary data.</text>
</comment>
<keyword evidence="1" id="KW-0472">Membrane</keyword>
<keyword evidence="3" id="KW-1185">Reference proteome</keyword>
<keyword evidence="1" id="KW-0812">Transmembrane</keyword>
<gene>
    <name evidence="2" type="ORF">EBB_18585</name>
</gene>
<evidence type="ECO:0000256" key="1">
    <source>
        <dbReference type="SAM" id="Phobius"/>
    </source>
</evidence>
<evidence type="ECO:0000313" key="3">
    <source>
        <dbReference type="Proteomes" id="UP000641152"/>
    </source>
</evidence>
<organism evidence="2 3">
    <name type="scientific">Methylomonas fluvii</name>
    <dbReference type="NCBI Taxonomy" id="1854564"/>
    <lineage>
        <taxon>Bacteria</taxon>
        <taxon>Pseudomonadati</taxon>
        <taxon>Pseudomonadota</taxon>
        <taxon>Gammaproteobacteria</taxon>
        <taxon>Methylococcales</taxon>
        <taxon>Methylococcaceae</taxon>
        <taxon>Methylomonas</taxon>
    </lineage>
</organism>
<dbReference type="EMBL" id="JACXST010000003">
    <property type="protein sequence ID" value="MBD9362480.1"/>
    <property type="molecule type" value="Genomic_DNA"/>
</dbReference>
<dbReference type="Proteomes" id="UP000641152">
    <property type="component" value="Unassembled WGS sequence"/>
</dbReference>
<name>A0ABR9DHD1_9GAMM</name>
<feature type="transmembrane region" description="Helical" evidence="1">
    <location>
        <begin position="33"/>
        <end position="55"/>
    </location>
</feature>
<evidence type="ECO:0000313" key="2">
    <source>
        <dbReference type="EMBL" id="MBD9362480.1"/>
    </source>
</evidence>
<proteinExistence type="predicted"/>
<dbReference type="RefSeq" id="WP_192395255.1">
    <property type="nucleotide sequence ID" value="NZ_CAJHIU010000003.1"/>
</dbReference>
<reference evidence="2 3" key="1">
    <citation type="submission" date="2020-09" db="EMBL/GenBank/DDBJ databases">
        <title>Methylomonas albis sp. nov. and Methylomonas fluvii sp. nov.: Two cold-adapted methanotrophs from the River Elbe and an amended description of Methylovulum psychrotolerans strain Eb1.</title>
        <authorList>
            <person name="Bussmann I.K."/>
            <person name="Klings K.-W."/>
            <person name="Warnstedt J."/>
            <person name="Hoppert M."/>
            <person name="Saborowski A."/>
            <person name="Horn F."/>
            <person name="Liebner S."/>
        </authorList>
    </citation>
    <scope>NUCLEOTIDE SEQUENCE [LARGE SCALE GENOMIC DNA]</scope>
    <source>
        <strain evidence="2 3">EbB</strain>
    </source>
</reference>
<protein>
    <submittedName>
        <fullName evidence="2">Uncharacterized protein</fullName>
    </submittedName>
</protein>
<accession>A0ABR9DHD1</accession>
<sequence>MAEAGSDFLDGDAFLKDVFCDVANGLGYISLRFFYVLVLALAFPVLDMLAAWLYGGGLSQAGMLRVLRDVSIVAIALLCL</sequence>